<evidence type="ECO:0000256" key="3">
    <source>
        <dbReference type="SAM" id="MobiDB-lite"/>
    </source>
</evidence>
<organism evidence="5 8">
    <name type="scientific">Acidaminococcus fermentans</name>
    <dbReference type="NCBI Taxonomy" id="905"/>
    <lineage>
        <taxon>Bacteria</taxon>
        <taxon>Bacillati</taxon>
        <taxon>Bacillota</taxon>
        <taxon>Negativicutes</taxon>
        <taxon>Acidaminococcales</taxon>
        <taxon>Acidaminococcaceae</taxon>
        <taxon>Acidaminococcus</taxon>
    </lineage>
</organism>
<dbReference type="EMBL" id="FNOP01000010">
    <property type="protein sequence ID" value="SDW99279.1"/>
    <property type="molecule type" value="Genomic_DNA"/>
</dbReference>
<evidence type="ECO:0000256" key="4">
    <source>
        <dbReference type="SAM" id="SignalP"/>
    </source>
</evidence>
<dbReference type="SUPFAM" id="SSF111384">
    <property type="entry name" value="OmpH-like"/>
    <property type="match status" value="1"/>
</dbReference>
<evidence type="ECO:0000256" key="1">
    <source>
        <dbReference type="ARBA" id="ARBA00009091"/>
    </source>
</evidence>
<dbReference type="GO" id="GO:0005829">
    <property type="term" value="C:cytosol"/>
    <property type="evidence" value="ECO:0007669"/>
    <property type="project" value="TreeGrafter"/>
</dbReference>
<evidence type="ECO:0000313" key="7">
    <source>
        <dbReference type="Proteomes" id="UP000182379"/>
    </source>
</evidence>
<evidence type="ECO:0000313" key="8">
    <source>
        <dbReference type="Proteomes" id="UP000441455"/>
    </source>
</evidence>
<dbReference type="InterPro" id="IPR024930">
    <property type="entry name" value="Skp_dom_sf"/>
</dbReference>
<feature type="region of interest" description="Disordered" evidence="3">
    <location>
        <begin position="50"/>
        <end position="70"/>
    </location>
</feature>
<dbReference type="Proteomes" id="UP000182379">
    <property type="component" value="Unassembled WGS sequence"/>
</dbReference>
<reference evidence="6 7" key="1">
    <citation type="submission" date="2016-10" db="EMBL/GenBank/DDBJ databases">
        <authorList>
            <person name="Varghese N."/>
            <person name="Submissions S."/>
        </authorList>
    </citation>
    <scope>NUCLEOTIDE SEQUENCE [LARGE SCALE GENOMIC DNA]</scope>
    <source>
        <strain evidence="6 7">WCC6</strain>
    </source>
</reference>
<dbReference type="PROSITE" id="PS51257">
    <property type="entry name" value="PROKAR_LIPOPROTEIN"/>
    <property type="match status" value="1"/>
</dbReference>
<dbReference type="Proteomes" id="UP000441455">
    <property type="component" value="Unassembled WGS sequence"/>
</dbReference>
<dbReference type="GO" id="GO:0050821">
    <property type="term" value="P:protein stabilization"/>
    <property type="evidence" value="ECO:0007669"/>
    <property type="project" value="TreeGrafter"/>
</dbReference>
<dbReference type="SMART" id="SM00935">
    <property type="entry name" value="OmpH"/>
    <property type="match status" value="1"/>
</dbReference>
<dbReference type="RefSeq" id="WP_012939033.1">
    <property type="nucleotide sequence ID" value="NZ_CALEXD010000026.1"/>
</dbReference>
<dbReference type="OMA" id="MAIFAFG"/>
<proteinExistence type="inferred from homology"/>
<comment type="similarity">
    <text evidence="1">Belongs to the Skp family.</text>
</comment>
<evidence type="ECO:0000313" key="5">
    <source>
        <dbReference type="EMBL" id="MSS81672.1"/>
    </source>
</evidence>
<dbReference type="GeneID" id="78335384"/>
<name>A0A6N7VZN6_ACIFE</name>
<gene>
    <name evidence="5" type="ORF">FX155_03480</name>
    <name evidence="6" type="ORF">SAMN05216495_11029</name>
</gene>
<dbReference type="AlphaFoldDB" id="A0A6N7VZN6"/>
<reference evidence="5 8" key="2">
    <citation type="submission" date="2019-08" db="EMBL/GenBank/DDBJ databases">
        <title>In-depth cultivation of the pig gut microbiome towards novel bacterial diversity and tailored functional studies.</title>
        <authorList>
            <person name="Wylensek D."/>
            <person name="Hitch T.C.A."/>
            <person name="Clavel T."/>
        </authorList>
    </citation>
    <scope>NUCLEOTIDE SEQUENCE [LARGE SCALE GENOMIC DNA]</scope>
    <source>
        <strain evidence="5 8">WCA-389-WT-5B</strain>
    </source>
</reference>
<accession>A0A6N7VZN6</accession>
<dbReference type="GO" id="GO:0051082">
    <property type="term" value="F:unfolded protein binding"/>
    <property type="evidence" value="ECO:0007669"/>
    <property type="project" value="InterPro"/>
</dbReference>
<dbReference type="Gene3D" id="3.30.910.20">
    <property type="entry name" value="Skp domain"/>
    <property type="match status" value="1"/>
</dbReference>
<keyword evidence="2 4" id="KW-0732">Signal</keyword>
<evidence type="ECO:0000256" key="2">
    <source>
        <dbReference type="ARBA" id="ARBA00022729"/>
    </source>
</evidence>
<sequence length="134" mass="14363">MKKAMILCVVAAAMLSFGCGRNAQFGVVDMNKVQTESQVFKDATQDLQTKGKAMEEELNQETAGKSQEEAQKILTEKSQKMHSLQAEAQAKVKGSFDAAAASVAKEKNLSAILVKEAVPQGGVDVTDDIIKAMK</sequence>
<dbReference type="PANTHER" id="PTHR35089:SF1">
    <property type="entry name" value="CHAPERONE PROTEIN SKP"/>
    <property type="match status" value="1"/>
</dbReference>
<dbReference type="EMBL" id="VULN01000004">
    <property type="protein sequence ID" value="MSS81672.1"/>
    <property type="molecule type" value="Genomic_DNA"/>
</dbReference>
<dbReference type="InterPro" id="IPR005632">
    <property type="entry name" value="Chaperone_Skp"/>
</dbReference>
<feature type="signal peptide" evidence="4">
    <location>
        <begin position="1"/>
        <end position="23"/>
    </location>
</feature>
<feature type="chain" id="PRO_5036185156" evidence="4">
    <location>
        <begin position="24"/>
        <end position="134"/>
    </location>
</feature>
<comment type="caution">
    <text evidence="5">The sequence shown here is derived from an EMBL/GenBank/DDBJ whole genome shotgun (WGS) entry which is preliminary data.</text>
</comment>
<dbReference type="PANTHER" id="PTHR35089">
    <property type="entry name" value="CHAPERONE PROTEIN SKP"/>
    <property type="match status" value="1"/>
</dbReference>
<protein>
    <submittedName>
        <fullName evidence="5">OmpH family outer membrane protein</fullName>
    </submittedName>
    <submittedName>
        <fullName evidence="6">Periplasmic chaperone for outer membrane proteins Skp</fullName>
    </submittedName>
</protein>
<dbReference type="OrthoDB" id="1629141at2"/>
<evidence type="ECO:0000313" key="6">
    <source>
        <dbReference type="EMBL" id="SDW99279.1"/>
    </source>
</evidence>